<sequence>MSMKYKKELSYVCLGISITAMLLYFYLTIENYLNFSGIVMFSVLICSTLILGVCLQNRLYDTQKQTRNLRLMWTVLFSFYIFQMIYILFFASEFARDYVDLRSQSYPDALRMQWEYGTSLKPFATIHQMMAIFDMPYVDNRIAVMNLLGNFVAFMPFSFFLLLLTDWAKRPVKLLLRMAFIIIMVEILQFFTLSGTMDIDDFILNFSGVLLSYIILRFTPLYKSLSVFLKK</sequence>
<feature type="transmembrane region" description="Helical" evidence="1">
    <location>
        <begin position="142"/>
        <end position="163"/>
    </location>
</feature>
<dbReference type="PANTHER" id="PTHR36834:SF1">
    <property type="entry name" value="INTEGRAL MEMBRANE PROTEIN"/>
    <property type="match status" value="1"/>
</dbReference>
<dbReference type="Pfam" id="PF04892">
    <property type="entry name" value="VanZ"/>
    <property type="match status" value="1"/>
</dbReference>
<accession>A0A099IBN6</accession>
<dbReference type="Proteomes" id="UP000030008">
    <property type="component" value="Unassembled WGS sequence"/>
</dbReference>
<feature type="domain" description="VanZ-like" evidence="2">
    <location>
        <begin position="77"/>
        <end position="218"/>
    </location>
</feature>
<dbReference type="PANTHER" id="PTHR36834">
    <property type="entry name" value="MEMBRANE PROTEIN-RELATED"/>
    <property type="match status" value="1"/>
</dbReference>
<keyword evidence="1" id="KW-0812">Transmembrane</keyword>
<dbReference type="RefSeq" id="WP_044904007.1">
    <property type="nucleotide sequence ID" value="NZ_CZBW01000005.1"/>
</dbReference>
<protein>
    <submittedName>
        <fullName evidence="3">Membrane protein</fullName>
    </submittedName>
</protein>
<evidence type="ECO:0000313" key="4">
    <source>
        <dbReference type="Proteomes" id="UP000030008"/>
    </source>
</evidence>
<keyword evidence="1" id="KW-0472">Membrane</keyword>
<reference evidence="3 4" key="1">
    <citation type="submission" date="2014-08" db="EMBL/GenBank/DDBJ databases">
        <title>Clostridium innocuum, an unnegligible vancomycin-resistant pathogen causing extra-intestinal infections.</title>
        <authorList>
            <person name="Feng Y."/>
            <person name="Chiu C.-H."/>
        </authorList>
    </citation>
    <scope>NUCLEOTIDE SEQUENCE [LARGE SCALE GENOMIC DNA]</scope>
    <source>
        <strain evidence="3 4">AN88</strain>
    </source>
</reference>
<evidence type="ECO:0000256" key="1">
    <source>
        <dbReference type="SAM" id="Phobius"/>
    </source>
</evidence>
<dbReference type="InterPro" id="IPR006976">
    <property type="entry name" value="VanZ-like"/>
</dbReference>
<feature type="transmembrane region" description="Helical" evidence="1">
    <location>
        <begin position="35"/>
        <end position="59"/>
    </location>
</feature>
<name>A0A099IBN6_CLOIN</name>
<dbReference type="InterPro" id="IPR053150">
    <property type="entry name" value="Teicoplanin_resist-assoc"/>
</dbReference>
<feature type="transmembrane region" description="Helical" evidence="1">
    <location>
        <begin position="202"/>
        <end position="222"/>
    </location>
</feature>
<feature type="transmembrane region" description="Helical" evidence="1">
    <location>
        <begin position="71"/>
        <end position="91"/>
    </location>
</feature>
<keyword evidence="1" id="KW-1133">Transmembrane helix</keyword>
<organism evidence="3 4">
    <name type="scientific">Clostridium innocuum</name>
    <dbReference type="NCBI Taxonomy" id="1522"/>
    <lineage>
        <taxon>Bacteria</taxon>
        <taxon>Bacillati</taxon>
        <taxon>Bacillota</taxon>
        <taxon>Clostridia</taxon>
        <taxon>Eubacteriales</taxon>
        <taxon>Clostridiaceae</taxon>
        <taxon>Clostridium</taxon>
    </lineage>
</organism>
<dbReference type="AlphaFoldDB" id="A0A099IBN6"/>
<dbReference type="EMBL" id="JQIF01000014">
    <property type="protein sequence ID" value="KGJ54617.1"/>
    <property type="molecule type" value="Genomic_DNA"/>
</dbReference>
<evidence type="ECO:0000313" key="3">
    <source>
        <dbReference type="EMBL" id="KGJ54617.1"/>
    </source>
</evidence>
<feature type="transmembrane region" description="Helical" evidence="1">
    <location>
        <begin position="9"/>
        <end position="29"/>
    </location>
</feature>
<gene>
    <name evidence="3" type="ORF">CIAN88_03040</name>
</gene>
<evidence type="ECO:0000259" key="2">
    <source>
        <dbReference type="Pfam" id="PF04892"/>
    </source>
</evidence>
<comment type="caution">
    <text evidence="3">The sequence shown here is derived from an EMBL/GenBank/DDBJ whole genome shotgun (WGS) entry which is preliminary data.</text>
</comment>
<proteinExistence type="predicted"/>
<feature type="transmembrane region" description="Helical" evidence="1">
    <location>
        <begin position="175"/>
        <end position="196"/>
    </location>
</feature>